<feature type="compositionally biased region" description="Polar residues" evidence="1">
    <location>
        <begin position="1206"/>
        <end position="1230"/>
    </location>
</feature>
<name>A0AAD7HY66_9AGAR</name>
<accession>A0AAD7HY66</accession>
<feature type="compositionally biased region" description="Low complexity" evidence="1">
    <location>
        <begin position="934"/>
        <end position="944"/>
    </location>
</feature>
<feature type="compositionally biased region" description="Polar residues" evidence="1">
    <location>
        <begin position="476"/>
        <end position="487"/>
    </location>
</feature>
<comment type="caution">
    <text evidence="2">The sequence shown here is derived from an EMBL/GenBank/DDBJ whole genome shotgun (WGS) entry which is preliminary data.</text>
</comment>
<feature type="region of interest" description="Disordered" evidence="1">
    <location>
        <begin position="999"/>
        <end position="1032"/>
    </location>
</feature>
<feature type="compositionally biased region" description="Low complexity" evidence="1">
    <location>
        <begin position="764"/>
        <end position="779"/>
    </location>
</feature>
<evidence type="ECO:0000313" key="3">
    <source>
        <dbReference type="Proteomes" id="UP001215598"/>
    </source>
</evidence>
<evidence type="ECO:0000256" key="1">
    <source>
        <dbReference type="SAM" id="MobiDB-lite"/>
    </source>
</evidence>
<feature type="region of interest" description="Disordered" evidence="1">
    <location>
        <begin position="434"/>
        <end position="489"/>
    </location>
</feature>
<feature type="compositionally biased region" description="Low complexity" evidence="1">
    <location>
        <begin position="1185"/>
        <end position="1194"/>
    </location>
</feature>
<feature type="compositionally biased region" description="Low complexity" evidence="1">
    <location>
        <begin position="1267"/>
        <end position="1286"/>
    </location>
</feature>
<dbReference type="Gene3D" id="2.60.40.640">
    <property type="match status" value="1"/>
</dbReference>
<dbReference type="Proteomes" id="UP001215598">
    <property type="component" value="Unassembled WGS sequence"/>
</dbReference>
<feature type="region of interest" description="Disordered" evidence="1">
    <location>
        <begin position="550"/>
        <end position="732"/>
    </location>
</feature>
<feature type="region of interest" description="Disordered" evidence="1">
    <location>
        <begin position="1045"/>
        <end position="1065"/>
    </location>
</feature>
<feature type="compositionally biased region" description="Pro residues" evidence="1">
    <location>
        <begin position="1140"/>
        <end position="1154"/>
    </location>
</feature>
<feature type="region of interest" description="Disordered" evidence="1">
    <location>
        <begin position="1266"/>
        <end position="1289"/>
    </location>
</feature>
<feature type="compositionally biased region" description="Pro residues" evidence="1">
    <location>
        <begin position="1235"/>
        <end position="1247"/>
    </location>
</feature>
<feature type="compositionally biased region" description="Basic and acidic residues" evidence="1">
    <location>
        <begin position="840"/>
        <end position="867"/>
    </location>
</feature>
<evidence type="ECO:0008006" key="4">
    <source>
        <dbReference type="Google" id="ProtNLM"/>
    </source>
</evidence>
<feature type="compositionally biased region" description="Basic residues" evidence="1">
    <location>
        <begin position="594"/>
        <end position="607"/>
    </location>
</feature>
<feature type="compositionally biased region" description="Pro residues" evidence="1">
    <location>
        <begin position="645"/>
        <end position="660"/>
    </location>
</feature>
<proteinExistence type="predicted"/>
<feature type="compositionally biased region" description="Basic and acidic residues" evidence="1">
    <location>
        <begin position="806"/>
        <end position="816"/>
    </location>
</feature>
<feature type="compositionally biased region" description="Pro residues" evidence="1">
    <location>
        <begin position="1114"/>
        <end position="1128"/>
    </location>
</feature>
<feature type="compositionally biased region" description="Polar residues" evidence="1">
    <location>
        <begin position="672"/>
        <end position="692"/>
    </location>
</feature>
<reference evidence="2" key="1">
    <citation type="submission" date="2023-03" db="EMBL/GenBank/DDBJ databases">
        <title>Massive genome expansion in bonnet fungi (Mycena s.s.) driven by repeated elements and novel gene families across ecological guilds.</title>
        <authorList>
            <consortium name="Lawrence Berkeley National Laboratory"/>
            <person name="Harder C.B."/>
            <person name="Miyauchi S."/>
            <person name="Viragh M."/>
            <person name="Kuo A."/>
            <person name="Thoen E."/>
            <person name="Andreopoulos B."/>
            <person name="Lu D."/>
            <person name="Skrede I."/>
            <person name="Drula E."/>
            <person name="Henrissat B."/>
            <person name="Morin E."/>
            <person name="Kohler A."/>
            <person name="Barry K."/>
            <person name="LaButti K."/>
            <person name="Morin E."/>
            <person name="Salamov A."/>
            <person name="Lipzen A."/>
            <person name="Mereny Z."/>
            <person name="Hegedus B."/>
            <person name="Baldrian P."/>
            <person name="Stursova M."/>
            <person name="Weitz H."/>
            <person name="Taylor A."/>
            <person name="Grigoriev I.V."/>
            <person name="Nagy L.G."/>
            <person name="Martin F."/>
            <person name="Kauserud H."/>
        </authorList>
    </citation>
    <scope>NUCLEOTIDE SEQUENCE</scope>
    <source>
        <strain evidence="2">CBHHK182m</strain>
    </source>
</reference>
<organism evidence="2 3">
    <name type="scientific">Mycena metata</name>
    <dbReference type="NCBI Taxonomy" id="1033252"/>
    <lineage>
        <taxon>Eukaryota</taxon>
        <taxon>Fungi</taxon>
        <taxon>Dikarya</taxon>
        <taxon>Basidiomycota</taxon>
        <taxon>Agaricomycotina</taxon>
        <taxon>Agaricomycetes</taxon>
        <taxon>Agaricomycetidae</taxon>
        <taxon>Agaricales</taxon>
        <taxon>Marasmiineae</taxon>
        <taxon>Mycenaceae</taxon>
        <taxon>Mycena</taxon>
    </lineage>
</organism>
<sequence length="1308" mass="138080">MAALSRPEPMNATSHHSKVKVSMTLGNSVFVAGTYISGKMEMECRADKGLGIGVMMVELFAIQELTSRDHSATSTFLHSRRLFQGPGLPPSNAVQPHPVPGEPLFPAHYHQARRGQSTFLFKFPLPSSSPSSITFGGDLARVRYELRASVGVLWKGEKRLVMERTDVQVVECFTEDPTNPEPEGVVVAENGKIWAQGKVVGGVIVAGESACVELQVKNHSTKKNSGLVITLTRTLVLSGIPESEKQPLQISDTLITVPFRGEEYIIPPGAEGVASLVFDVPKHARGVKGGLLKGDESASKPTPAIFEVRCVVGVKMTMGFGTKDIELDLPVTVVHPSALPELPPPQPQYDYGAYQQPPYYGGYPMSPPLPGPAYIDPQQAHVWLPPPISHTPQPYGNNPYYTPQPQYYFPPPPTQPVYQPLPLNLARPLSAGANPGATGLVVPGQEGQAAPTDGEVDTATGEEGKGARASRISAHLRQSTRNRSASPLSHRYPLAAGAVTSAANSQTLHAVSVLSPRPVLSPKASFADAGATKPTSERVEDLERMAAEVAAKTSNLSGDLPRSTILPDASASGSGSAENGVGISEGLVPPGKSKERRKSKSPSKSKRGSREKDAEKQKEKSERRERREREKERELAEADLNKTLPGPPVPTGKTAPPPAPRTRVDTYFDLPTATTAPASAQLTPQPRPNTYASHDESFMPVPAEQTPKTPTLTAMRGRPPATATAGGLLTSESGLDALERRLLIEVGTRKMPAAPRPDARSVLAAGGPSAAGAGSGSAAVDIPMKRADSADESAISSLTLAGDVQEWERERQWERGQEDEERDRDSDERTQGAKKSSSGRTERGGGDERRSGRRKDKDKPKEGAEPRKMRKAAKGRVAAWLGGIDPEVPPDADVDRPSSPDVEVVAAAHEDVGALTEKETSKGKGKEKEKEKTPSPVVSAPTSPLDAAPHPRSSGFVPVKTFKRDPFQRIPAVVGNPAEEARRIADLWSTSAPVIKDKSPVLPRVTSPTRVPQSVHTDRNVSPPSAPLKLNGSTAVVDGWNAVSSPAAKKGPMSPRLAAFPPPLDPEVKYDIRSARGGRGGKVTAVASLWASGALAEPPKDSALKSTVASPKPAATPKPVVIPKPTTTPKPTTAVKPVVAPKPTPPMSPKPATAPKPVTAADFLRSNAARSTPKSPLIDKVMGDAAKAAPSAAATSEQRVPRSAPVTKSASVPALVSSSHARPTLSSTASLARPTPRPQLRAPPKPAPTIAESASEVVAGFKGRVQASLSSAPASKPTPAPAASKPGELAFGQAKLRDLIKKYQGATA</sequence>
<gene>
    <name evidence="2" type="ORF">B0H16DRAFT_210102</name>
</gene>
<dbReference type="InterPro" id="IPR014752">
    <property type="entry name" value="Arrestin-like_C"/>
</dbReference>
<dbReference type="EMBL" id="JARKIB010000157">
    <property type="protein sequence ID" value="KAJ7730809.1"/>
    <property type="molecule type" value="Genomic_DNA"/>
</dbReference>
<evidence type="ECO:0000313" key="2">
    <source>
        <dbReference type="EMBL" id="KAJ7730809.1"/>
    </source>
</evidence>
<keyword evidence="3" id="KW-1185">Reference proteome</keyword>
<feature type="region of interest" description="Disordered" evidence="1">
    <location>
        <begin position="1097"/>
        <end position="1253"/>
    </location>
</feature>
<feature type="compositionally biased region" description="Low complexity" evidence="1">
    <location>
        <begin position="1129"/>
        <end position="1139"/>
    </location>
</feature>
<feature type="region of interest" description="Disordered" evidence="1">
    <location>
        <begin position="749"/>
        <end position="960"/>
    </location>
</feature>
<feature type="compositionally biased region" description="Basic and acidic residues" evidence="1">
    <location>
        <begin position="608"/>
        <end position="640"/>
    </location>
</feature>
<feature type="compositionally biased region" description="Basic and acidic residues" evidence="1">
    <location>
        <begin position="908"/>
        <end position="933"/>
    </location>
</feature>
<feature type="compositionally biased region" description="Polar residues" evidence="1">
    <location>
        <begin position="1006"/>
        <end position="1023"/>
    </location>
</feature>
<protein>
    <recommendedName>
        <fullName evidence="4">Arrestin-like N-terminal domain-containing protein</fullName>
    </recommendedName>
</protein>